<reference evidence="4 5" key="1">
    <citation type="journal article" date="2012" name="BMC Genomics">
        <title>Comparative genomics of the white-rot fungi, Phanerochaete carnosa and P. chrysosporium, to elucidate the genetic basis of the distinct wood types they colonize.</title>
        <authorList>
            <person name="Suzuki H."/>
            <person name="MacDonald J."/>
            <person name="Syed K."/>
            <person name="Salamov A."/>
            <person name="Hori C."/>
            <person name="Aerts A."/>
            <person name="Henrissat B."/>
            <person name="Wiebenga A."/>
            <person name="vanKuyk P.A."/>
            <person name="Barry K."/>
            <person name="Lindquist E."/>
            <person name="LaButti K."/>
            <person name="Lapidus A."/>
            <person name="Lucas S."/>
            <person name="Coutinho P."/>
            <person name="Gong Y."/>
            <person name="Samejima M."/>
            <person name="Mahadevan R."/>
            <person name="Abou-Zaid M."/>
            <person name="de Vries R.P."/>
            <person name="Igarashi K."/>
            <person name="Yadav J.S."/>
            <person name="Grigoriev I.V."/>
            <person name="Master E.R."/>
        </authorList>
    </citation>
    <scope>NUCLEOTIDE SEQUENCE [LARGE SCALE GENOMIC DNA]</scope>
    <source>
        <strain evidence="4 5">HHB-10118-sp</strain>
    </source>
</reference>
<feature type="transmembrane region" description="Helical" evidence="3">
    <location>
        <begin position="271"/>
        <end position="290"/>
    </location>
</feature>
<feature type="transmembrane region" description="Helical" evidence="3">
    <location>
        <begin position="131"/>
        <end position="154"/>
    </location>
</feature>
<keyword evidence="3" id="KW-1133">Transmembrane helix</keyword>
<dbReference type="InParanoid" id="K5W481"/>
<dbReference type="KEGG" id="pco:PHACADRAFT_99812"/>
<dbReference type="InterPro" id="IPR011701">
    <property type="entry name" value="MFS"/>
</dbReference>
<feature type="transmembrane region" description="Helical" evidence="3">
    <location>
        <begin position="40"/>
        <end position="63"/>
    </location>
</feature>
<gene>
    <name evidence="4" type="ORF">PHACADRAFT_99812</name>
</gene>
<feature type="transmembrane region" description="Helical" evidence="3">
    <location>
        <begin position="84"/>
        <end position="105"/>
    </location>
</feature>
<feature type="non-terminal residue" evidence="4">
    <location>
        <position position="1"/>
    </location>
</feature>
<evidence type="ECO:0000256" key="2">
    <source>
        <dbReference type="ARBA" id="ARBA00006727"/>
    </source>
</evidence>
<feature type="transmembrane region" description="Helical" evidence="3">
    <location>
        <begin position="297"/>
        <end position="317"/>
    </location>
</feature>
<feature type="transmembrane region" description="Helical" evidence="3">
    <location>
        <begin position="209"/>
        <end position="234"/>
    </location>
</feature>
<organism evidence="4 5">
    <name type="scientific">Phanerochaete carnosa (strain HHB-10118-sp)</name>
    <name type="common">White-rot fungus</name>
    <name type="synonym">Peniophora carnosa</name>
    <dbReference type="NCBI Taxonomy" id="650164"/>
    <lineage>
        <taxon>Eukaryota</taxon>
        <taxon>Fungi</taxon>
        <taxon>Dikarya</taxon>
        <taxon>Basidiomycota</taxon>
        <taxon>Agaricomycotina</taxon>
        <taxon>Agaricomycetes</taxon>
        <taxon>Polyporales</taxon>
        <taxon>Phanerochaetaceae</taxon>
        <taxon>Phanerochaete</taxon>
    </lineage>
</organism>
<dbReference type="SUPFAM" id="SSF103473">
    <property type="entry name" value="MFS general substrate transporter"/>
    <property type="match status" value="1"/>
</dbReference>
<proteinExistence type="inferred from homology"/>
<dbReference type="Proteomes" id="UP000008370">
    <property type="component" value="Unassembled WGS sequence"/>
</dbReference>
<dbReference type="RefSeq" id="XP_007398437.1">
    <property type="nucleotide sequence ID" value="XM_007398375.1"/>
</dbReference>
<dbReference type="EMBL" id="JH930474">
    <property type="protein sequence ID" value="EKM53759.1"/>
    <property type="molecule type" value="Genomic_DNA"/>
</dbReference>
<comment type="similarity">
    <text evidence="2">Belongs to the major facilitator superfamily. Monocarboxylate porter (TC 2.A.1.13) family.</text>
</comment>
<feature type="transmembrane region" description="Helical" evidence="3">
    <location>
        <begin position="246"/>
        <end position="265"/>
    </location>
</feature>
<evidence type="ECO:0000256" key="1">
    <source>
        <dbReference type="ARBA" id="ARBA00004141"/>
    </source>
</evidence>
<dbReference type="GO" id="GO:0016020">
    <property type="term" value="C:membrane"/>
    <property type="evidence" value="ECO:0007669"/>
    <property type="project" value="UniProtKB-SubCell"/>
</dbReference>
<accession>K5W481</accession>
<keyword evidence="3" id="KW-0472">Membrane</keyword>
<dbReference type="HOGENOM" id="CLU_001265_1_2_1"/>
<dbReference type="GO" id="GO:0022857">
    <property type="term" value="F:transmembrane transporter activity"/>
    <property type="evidence" value="ECO:0007669"/>
    <property type="project" value="InterPro"/>
</dbReference>
<keyword evidence="5" id="KW-1185">Reference proteome</keyword>
<dbReference type="Gene3D" id="1.20.1250.20">
    <property type="entry name" value="MFS general substrate transporter like domains"/>
    <property type="match status" value="2"/>
</dbReference>
<protein>
    <recommendedName>
        <fullName evidence="6">Major facilitator superfamily (MFS) profile domain-containing protein</fullName>
    </recommendedName>
</protein>
<feature type="transmembrane region" description="Helical" evidence="3">
    <location>
        <begin position="386"/>
        <end position="407"/>
    </location>
</feature>
<feature type="transmembrane region" description="Helical" evidence="3">
    <location>
        <begin position="166"/>
        <end position="182"/>
    </location>
</feature>
<name>K5W481_PHACS</name>
<dbReference type="GeneID" id="18921060"/>
<evidence type="ECO:0000313" key="5">
    <source>
        <dbReference type="Proteomes" id="UP000008370"/>
    </source>
</evidence>
<comment type="subcellular location">
    <subcellularLocation>
        <location evidence="1">Membrane</location>
        <topology evidence="1">Multi-pass membrane protein</topology>
    </subcellularLocation>
</comment>
<dbReference type="InterPro" id="IPR050327">
    <property type="entry name" value="Proton-linked_MCT"/>
</dbReference>
<evidence type="ECO:0000313" key="4">
    <source>
        <dbReference type="EMBL" id="EKM53759.1"/>
    </source>
</evidence>
<dbReference type="PANTHER" id="PTHR11360">
    <property type="entry name" value="MONOCARBOXYLATE TRANSPORTER"/>
    <property type="match status" value="1"/>
</dbReference>
<keyword evidence="3" id="KW-0812">Transmembrane</keyword>
<dbReference type="InterPro" id="IPR036259">
    <property type="entry name" value="MFS_trans_sf"/>
</dbReference>
<evidence type="ECO:0008006" key="6">
    <source>
        <dbReference type="Google" id="ProtNLM"/>
    </source>
</evidence>
<sequence>SSILGFFVWGFPKSSGALLAAYLQEPLYSSQKHAMSTLPLIGTLSTGILYCSGITSPCTSFPGSTDRRLQELLFIRQCIITRAFASRTCCLGFLFVFLACSGQALPRTYASLVYYPILSYLSEWFVQRRGLASGIVVAADNAGGVLFPIIIPALISRFGIMSTTRIYAVVLAVCLLPAIPFMKARLPESPVHGSTLRSATRSWMHDRRFWFFIVINTLQGFAHFVPLIWLPTFATSLGLTTSQASLTLTLSNATAIIAGFAVGWLSDRCNIWALAFSVLLLSSLATLVLWGVTSFSFAGVLACAAVYGITAGSWSSLWSGFVRPIALGDPSVATTIINFMMLSRGIGNIASTPISTALQQAKLVVVLGSGATKTGFAVDGGRYTAVIVYTGACFACASAVTILGWFLDRRRGMKRADDVRSN</sequence>
<dbReference type="PANTHER" id="PTHR11360:SF287">
    <property type="entry name" value="MFS MONOCARBOXYLATE TRANSPORTER"/>
    <property type="match status" value="1"/>
</dbReference>
<dbReference type="AlphaFoldDB" id="K5W481"/>
<dbReference type="OrthoDB" id="2213137at2759"/>
<dbReference type="Pfam" id="PF07690">
    <property type="entry name" value="MFS_1"/>
    <property type="match status" value="1"/>
</dbReference>
<evidence type="ECO:0000256" key="3">
    <source>
        <dbReference type="SAM" id="Phobius"/>
    </source>
</evidence>